<dbReference type="Proteomes" id="UP000317494">
    <property type="component" value="Unassembled WGS sequence"/>
</dbReference>
<dbReference type="EMBL" id="QEAN01000136">
    <property type="protein sequence ID" value="TPX46427.1"/>
    <property type="molecule type" value="Genomic_DNA"/>
</dbReference>
<keyword evidence="3" id="KW-1185">Reference proteome</keyword>
<dbReference type="InterPro" id="IPR036691">
    <property type="entry name" value="Endo/exonu/phosph_ase_sf"/>
</dbReference>
<comment type="caution">
    <text evidence="2">The sequence shown here is derived from an EMBL/GenBank/DDBJ whole genome shotgun (WGS) entry which is preliminary data.</text>
</comment>
<protein>
    <recommendedName>
        <fullName evidence="4">Endonuclease/exonuclease/phosphatase domain-containing protein</fullName>
    </recommendedName>
</protein>
<proteinExistence type="predicted"/>
<organism evidence="2 3">
    <name type="scientific">Synchytrium endobioticum</name>
    <dbReference type="NCBI Taxonomy" id="286115"/>
    <lineage>
        <taxon>Eukaryota</taxon>
        <taxon>Fungi</taxon>
        <taxon>Fungi incertae sedis</taxon>
        <taxon>Chytridiomycota</taxon>
        <taxon>Chytridiomycota incertae sedis</taxon>
        <taxon>Chytridiomycetes</taxon>
        <taxon>Synchytriales</taxon>
        <taxon>Synchytriaceae</taxon>
        <taxon>Synchytrium</taxon>
    </lineage>
</organism>
<dbReference type="VEuPathDB" id="FungiDB:SeMB42_g03703"/>
<dbReference type="Gene3D" id="3.60.10.10">
    <property type="entry name" value="Endonuclease/exonuclease/phosphatase"/>
    <property type="match status" value="1"/>
</dbReference>
<evidence type="ECO:0008006" key="4">
    <source>
        <dbReference type="Google" id="ProtNLM"/>
    </source>
</evidence>
<evidence type="ECO:0000256" key="1">
    <source>
        <dbReference type="SAM" id="MobiDB-lite"/>
    </source>
</evidence>
<dbReference type="SUPFAM" id="SSF56219">
    <property type="entry name" value="DNase I-like"/>
    <property type="match status" value="1"/>
</dbReference>
<feature type="region of interest" description="Disordered" evidence="1">
    <location>
        <begin position="96"/>
        <end position="127"/>
    </location>
</feature>
<feature type="compositionally biased region" description="Low complexity" evidence="1">
    <location>
        <begin position="103"/>
        <end position="116"/>
    </location>
</feature>
<dbReference type="AlphaFoldDB" id="A0A507D551"/>
<accession>A0A507D551</accession>
<sequence>MISGRNAKPGYRRLTFILVKGISRQSVNQVQKILVMMGLDIANFVTARFQNSDVCELVIYEDAEEEYKRTSFTHRAKFFNLTRAYLNSEIRKLATDKAKETDPAATRATTPKKATTSNESSQLHRRQTRGTGGIALLLGPGNSIAQLRIGIIRKSRLSLTFTILDHIVTAIYLPPEEPISAIKDEFQALSTLMTTTSIILGDFNMGLTTRSDPRSTFLIPLLGSANFARLTTPPTFIHYNQTATTPDQIWIGAHTFKSIEAALTPPFPVITDHQSIILHITKDAFITKGTPRIKEGHQLLEWLERINLTFWPDCDTKTQRSIVNEAQTAITELITYASKKVLGMNRQALKNAYPPPIAKKRQLLRSQQRRHRKHFNKYGKEDTGQREIINKTKKEISEEIYDFHATQPGFHKLREQLENLPNNEVTRIMANIQRSRTTEPGPPLPTDPQAMKSYATHLHQHFSPPATFRPKHMETRTSTTEQRLQLLHFVNGKNINRILRGGICSLQGLTNIAQNARLTPTYYNNLHAPGLFETPAHNPNLQKQGIFN</sequence>
<evidence type="ECO:0000313" key="2">
    <source>
        <dbReference type="EMBL" id="TPX46427.1"/>
    </source>
</evidence>
<evidence type="ECO:0000313" key="3">
    <source>
        <dbReference type="Proteomes" id="UP000317494"/>
    </source>
</evidence>
<gene>
    <name evidence="2" type="ORF">SeMB42_g03703</name>
</gene>
<reference evidence="2 3" key="1">
    <citation type="journal article" date="2019" name="Sci. Rep.">
        <title>Comparative genomics of chytrid fungi reveal insights into the obligate biotrophic and pathogenic lifestyle of Synchytrium endobioticum.</title>
        <authorList>
            <person name="van de Vossenberg B.T.L.H."/>
            <person name="Warris S."/>
            <person name="Nguyen H.D.T."/>
            <person name="van Gent-Pelzer M.P.E."/>
            <person name="Joly D.L."/>
            <person name="van de Geest H.C."/>
            <person name="Bonants P.J.M."/>
            <person name="Smith D.S."/>
            <person name="Levesque C.A."/>
            <person name="van der Lee T.A.J."/>
        </authorList>
    </citation>
    <scope>NUCLEOTIDE SEQUENCE [LARGE SCALE GENOMIC DNA]</scope>
    <source>
        <strain evidence="2 3">MB42</strain>
    </source>
</reference>
<name>A0A507D551_9FUNG</name>